<protein>
    <recommendedName>
        <fullName evidence="4">Secreted protein</fullName>
    </recommendedName>
</protein>
<evidence type="ECO:0000313" key="2">
    <source>
        <dbReference type="EMBL" id="RPD64756.1"/>
    </source>
</evidence>
<keyword evidence="3" id="KW-1185">Reference proteome</keyword>
<evidence type="ECO:0008006" key="4">
    <source>
        <dbReference type="Google" id="ProtNLM"/>
    </source>
</evidence>
<dbReference type="AlphaFoldDB" id="A0A5C2STX9"/>
<sequence length="138" mass="15119">MDHGPAPWARTSCFLFFVLAVDTCTRPADTFSRRSLAFYLRRFLSVALLKVLYCVMRTPAWVCDISTLVCTGFCCTVCTRSSCNPFAPGRGRTPDSSPLSDVGLVSVATSSPLYVTALPTRSRLQLVVPGTFMNCNHP</sequence>
<evidence type="ECO:0000256" key="1">
    <source>
        <dbReference type="SAM" id="SignalP"/>
    </source>
</evidence>
<gene>
    <name evidence="2" type="ORF">L227DRAFT_267411</name>
</gene>
<dbReference type="Proteomes" id="UP000313359">
    <property type="component" value="Unassembled WGS sequence"/>
</dbReference>
<reference evidence="2" key="1">
    <citation type="journal article" date="2018" name="Genome Biol. Evol.">
        <title>Genomics and development of Lentinus tigrinus, a white-rot wood-decaying mushroom with dimorphic fruiting bodies.</title>
        <authorList>
            <person name="Wu B."/>
            <person name="Xu Z."/>
            <person name="Knudson A."/>
            <person name="Carlson A."/>
            <person name="Chen N."/>
            <person name="Kovaka S."/>
            <person name="LaButti K."/>
            <person name="Lipzen A."/>
            <person name="Pennachio C."/>
            <person name="Riley R."/>
            <person name="Schakwitz W."/>
            <person name="Umezawa K."/>
            <person name="Ohm R.A."/>
            <person name="Grigoriev I.V."/>
            <person name="Nagy L.G."/>
            <person name="Gibbons J."/>
            <person name="Hibbett D."/>
        </authorList>
    </citation>
    <scope>NUCLEOTIDE SEQUENCE [LARGE SCALE GENOMIC DNA]</scope>
    <source>
        <strain evidence="2">ALCF2SS1-6</strain>
    </source>
</reference>
<keyword evidence="1" id="KW-0732">Signal</keyword>
<accession>A0A5C2STX9</accession>
<feature type="chain" id="PRO_5023048501" description="Secreted protein" evidence="1">
    <location>
        <begin position="21"/>
        <end position="138"/>
    </location>
</feature>
<evidence type="ECO:0000313" key="3">
    <source>
        <dbReference type="Proteomes" id="UP000313359"/>
    </source>
</evidence>
<proteinExistence type="predicted"/>
<dbReference type="EMBL" id="ML122253">
    <property type="protein sequence ID" value="RPD64756.1"/>
    <property type="molecule type" value="Genomic_DNA"/>
</dbReference>
<organism evidence="2 3">
    <name type="scientific">Lentinus tigrinus ALCF2SS1-6</name>
    <dbReference type="NCBI Taxonomy" id="1328759"/>
    <lineage>
        <taxon>Eukaryota</taxon>
        <taxon>Fungi</taxon>
        <taxon>Dikarya</taxon>
        <taxon>Basidiomycota</taxon>
        <taxon>Agaricomycotina</taxon>
        <taxon>Agaricomycetes</taxon>
        <taxon>Polyporales</taxon>
        <taxon>Polyporaceae</taxon>
        <taxon>Lentinus</taxon>
    </lineage>
</organism>
<feature type="signal peptide" evidence="1">
    <location>
        <begin position="1"/>
        <end position="20"/>
    </location>
</feature>
<name>A0A5C2STX9_9APHY</name>